<name>A0A031JXN6_9SPHN</name>
<dbReference type="eggNOG" id="ENOG50319JG">
    <property type="taxonomic scope" value="Bacteria"/>
</dbReference>
<evidence type="ECO:0000313" key="1">
    <source>
        <dbReference type="EMBL" id="EZP82501.1"/>
    </source>
</evidence>
<evidence type="ECO:0000313" key="2">
    <source>
        <dbReference type="Proteomes" id="UP000024329"/>
    </source>
</evidence>
<protein>
    <submittedName>
        <fullName evidence="1">Uncharacterized protein</fullName>
    </submittedName>
</protein>
<comment type="caution">
    <text evidence="1">The sequence shown here is derived from an EMBL/GenBank/DDBJ whole genome shotgun (WGS) entry which is preliminary data.</text>
</comment>
<organism evidence="1 2">
    <name type="scientific">Novosphingobium resinovorum</name>
    <dbReference type="NCBI Taxonomy" id="158500"/>
    <lineage>
        <taxon>Bacteria</taxon>
        <taxon>Pseudomonadati</taxon>
        <taxon>Pseudomonadota</taxon>
        <taxon>Alphaproteobacteria</taxon>
        <taxon>Sphingomonadales</taxon>
        <taxon>Sphingomonadaceae</taxon>
        <taxon>Novosphingobium</taxon>
    </lineage>
</organism>
<reference evidence="1 2" key="1">
    <citation type="submission" date="2014-03" db="EMBL/GenBank/DDBJ databases">
        <title>Whole genome sequence of Novosphingobium resinovorum KF1.</title>
        <authorList>
            <person name="Gan H.M."/>
            <person name="Gan H.Y."/>
            <person name="Chew T.H."/>
            <person name="Savka M.A."/>
        </authorList>
    </citation>
    <scope>NUCLEOTIDE SEQUENCE [LARGE SCALE GENOMIC DNA]</scope>
    <source>
        <strain evidence="1 2">KF1</strain>
    </source>
</reference>
<dbReference type="PATRIC" id="fig|158500.4.peg.2037"/>
<sequence length="75" mass="8233">MIGGICYSAAMGDDLDDILAQAECPRCEREFSIRYRTLRLERTVDCPGCGETIRPIDDTPIGLVQKLIDEAQGGT</sequence>
<gene>
    <name evidence="1" type="ORF">BV97_01998</name>
</gene>
<dbReference type="Proteomes" id="UP000024329">
    <property type="component" value="Unassembled WGS sequence"/>
</dbReference>
<accession>A0A031JXN6</accession>
<dbReference type="EMBL" id="JFYZ01000008">
    <property type="protein sequence ID" value="EZP82501.1"/>
    <property type="molecule type" value="Genomic_DNA"/>
</dbReference>
<proteinExistence type="predicted"/>
<dbReference type="AlphaFoldDB" id="A0A031JXN6"/>